<feature type="region of interest" description="Disordered" evidence="2">
    <location>
        <begin position="86"/>
        <end position="125"/>
    </location>
</feature>
<dbReference type="GO" id="GO:0007015">
    <property type="term" value="P:actin filament organization"/>
    <property type="evidence" value="ECO:0007669"/>
    <property type="project" value="TreeGrafter"/>
</dbReference>
<dbReference type="Pfam" id="PF08603">
    <property type="entry name" value="CAP_C"/>
    <property type="match status" value="1"/>
</dbReference>
<feature type="compositionally biased region" description="Low complexity" evidence="2">
    <location>
        <begin position="101"/>
        <end position="116"/>
    </location>
</feature>
<keyword evidence="4" id="KW-1185">Reference proteome</keyword>
<dbReference type="GO" id="GO:0019933">
    <property type="term" value="P:cAMP-mediated signaling"/>
    <property type="evidence" value="ECO:0007669"/>
    <property type="project" value="TreeGrafter"/>
</dbReference>
<feature type="compositionally biased region" description="Pro residues" evidence="2">
    <location>
        <begin position="506"/>
        <end position="516"/>
    </location>
</feature>
<dbReference type="InterPro" id="IPR017901">
    <property type="entry name" value="C-CAP_CF_C-like"/>
</dbReference>
<feature type="compositionally biased region" description="Pro residues" evidence="2">
    <location>
        <begin position="961"/>
        <end position="978"/>
    </location>
</feature>
<dbReference type="SUPFAM" id="SSF101278">
    <property type="entry name" value="N-terminal domain of adenylylcyclase associated protein, CAP"/>
    <property type="match status" value="1"/>
</dbReference>
<feature type="region of interest" description="Disordered" evidence="2">
    <location>
        <begin position="950"/>
        <end position="993"/>
    </location>
</feature>
<dbReference type="Proteomes" id="UP000887575">
    <property type="component" value="Unassembled WGS sequence"/>
</dbReference>
<evidence type="ECO:0000313" key="5">
    <source>
        <dbReference type="WBParaSite" id="MBELARI_LOCUS7540"/>
    </source>
</evidence>
<dbReference type="PANTHER" id="PTHR10652:SF0">
    <property type="entry name" value="ADENYLYL CYCLASE-ASSOCIATED PROTEIN"/>
    <property type="match status" value="1"/>
</dbReference>
<feature type="region of interest" description="Disordered" evidence="2">
    <location>
        <begin position="267"/>
        <end position="328"/>
    </location>
</feature>
<dbReference type="GO" id="GO:0008179">
    <property type="term" value="F:adenylate cyclase binding"/>
    <property type="evidence" value="ECO:0007669"/>
    <property type="project" value="TreeGrafter"/>
</dbReference>
<dbReference type="InterPro" id="IPR053950">
    <property type="entry name" value="CAP_N"/>
</dbReference>
<feature type="region of interest" description="Disordered" evidence="2">
    <location>
        <begin position="501"/>
        <end position="533"/>
    </location>
</feature>
<feature type="region of interest" description="Disordered" evidence="2">
    <location>
        <begin position="687"/>
        <end position="706"/>
    </location>
</feature>
<feature type="compositionally biased region" description="Low complexity" evidence="2">
    <location>
        <begin position="950"/>
        <end position="960"/>
    </location>
</feature>
<dbReference type="InterPro" id="IPR036223">
    <property type="entry name" value="CAP_C_sf"/>
</dbReference>
<dbReference type="PROSITE" id="PS51329">
    <property type="entry name" value="C_CAP_COFACTOR_C"/>
    <property type="match status" value="1"/>
</dbReference>
<dbReference type="GO" id="GO:0005737">
    <property type="term" value="C:cytoplasm"/>
    <property type="evidence" value="ECO:0007669"/>
    <property type="project" value="TreeGrafter"/>
</dbReference>
<dbReference type="PANTHER" id="PTHR10652">
    <property type="entry name" value="ADENYLYL CYCLASE-ASSOCIATED PROTEIN"/>
    <property type="match status" value="1"/>
</dbReference>
<dbReference type="InterPro" id="IPR001837">
    <property type="entry name" value="Adenylate_cyclase-assoc_CAP"/>
</dbReference>
<dbReference type="PROSITE" id="PS01089">
    <property type="entry name" value="CAP_2"/>
    <property type="match status" value="1"/>
</dbReference>
<sequence>MERTIYAPRPFTRTPRSYRSLTHVDPNSSIKSFGSLNALPNFEKDDDRNSLASSAQSELLRTDLNDLRSFFRPSGTFILNSLRESAEDSRRFGQPQTGTASVSSVDQFSVDSQLSSRASSPPNMNRYPPPIGRPQYIHQPNYANGIHSPGYQLEHGNGTFFDEPVYNNRPIVHYGDPPPRSFKEDDFLQKLKQQRLQVETLNNRYDDRAQYNHGANNNPYPNNVQTVAEDFDPWEHKSANLDSTFSSQFENDSTLDRAYNRALHKTKSDSHVLHEPNGFRNSFQQNTWNNHYNGQQPNAFYSPQPGQHENFPQDSPNFAQQNDRFSAPQQQRVIPIQIADNSARDFQYSSPQSTFEDHRSWGPPRENPMFRSMPQLYHTQRAMPERNAFSPPPRAPQPQIARPYPIQNIPSQLYTPLRPPPIPPPPVNYIGPLGPSAGPVHKSQSFQEHALNQQFSPTREHPLIPRHVHEEILNAIPNKPIRHPPAIAKSLQPAPVVSHPSIVRQPQPPPDDPIPHSPIGSQYYGAPTSPSRNSAIQLGSATEIGYVNHNNENVMSASYPAPNGNLNRSFAIVSRPISPQATIVQPVQPQLQKAVVEQIPMKQPVTIANVLPDSESNFQVQALPIQHYKNEVNGNYQQPQASPISTVEGGVPSPAQMSASPIGSVYDNQTDEEQQAIRSPIRVIPRQRLFSPPPPSSSANSTLTRPPSILIKEKERAEVARAQKKVAFNMLDSEDDAKNKKPLGWADLGLSIYDCCTPCVGTSLEGNAVSAAAGEAPAHIREYDNNLEQPLASFLQLSEKIGGDCLEAAKQFVSIFELQRAFLWNAAGRAEPDQATFQNMLKPIMDKMQALNQLKDSKRKEEHFNHISAQAEAIQAIGWVAQKPTPAPFVKDMLEAAKFFTNRVRKDYKDKAPLHVDWVVALEEIITNLYNFVRKVHTTGLIWNSAPGSVAPTSSGAPSAGGPPPPSGPPPPPPPPIPADLFAPAPAAKSGDDAKRDALFAELNQGEAITGKLKKVTADMQTHKNPNLRAANVVPAGSATSGSASPTKAPAAVQKPPKLEFADGKQWNVEYFKGDPNITVNVTDKKHTVYIFKCEGCTVRINGKCNSVTLDQCKKTAVAFDGIVAQVETINCQSIQLQTLGELPTVSIQKTDGCQIYLSEASVGAEIVTSKSSEMNVLVPGGPDGDFIELPIPEQFKTVFKNGKLETTVSDIC</sequence>
<comment type="similarity">
    <text evidence="1">Belongs to the CAP family.</text>
</comment>
<evidence type="ECO:0000259" key="3">
    <source>
        <dbReference type="PROSITE" id="PS51329"/>
    </source>
</evidence>
<organism evidence="4 5">
    <name type="scientific">Mesorhabditis belari</name>
    <dbReference type="NCBI Taxonomy" id="2138241"/>
    <lineage>
        <taxon>Eukaryota</taxon>
        <taxon>Metazoa</taxon>
        <taxon>Ecdysozoa</taxon>
        <taxon>Nematoda</taxon>
        <taxon>Chromadorea</taxon>
        <taxon>Rhabditida</taxon>
        <taxon>Rhabditina</taxon>
        <taxon>Rhabditomorpha</taxon>
        <taxon>Rhabditoidea</taxon>
        <taxon>Rhabditidae</taxon>
        <taxon>Mesorhabditinae</taxon>
        <taxon>Mesorhabditis</taxon>
    </lineage>
</organism>
<reference evidence="5" key="1">
    <citation type="submission" date="2024-02" db="UniProtKB">
        <authorList>
            <consortium name="WormBaseParasite"/>
        </authorList>
    </citation>
    <scope>IDENTIFICATION</scope>
</reference>
<dbReference type="AlphaFoldDB" id="A0AAF3JAX6"/>
<dbReference type="InterPro" id="IPR028417">
    <property type="entry name" value="CAP_CS_C"/>
</dbReference>
<dbReference type="InterPro" id="IPR006599">
    <property type="entry name" value="CARP_motif"/>
</dbReference>
<dbReference type="InterPro" id="IPR013912">
    <property type="entry name" value="Adenylate_cyclase-assoc_CAP_C"/>
</dbReference>
<accession>A0AAF3JAX6</accession>
<feature type="compositionally biased region" description="Polar residues" evidence="2">
    <location>
        <begin position="279"/>
        <end position="328"/>
    </location>
</feature>
<dbReference type="SMART" id="SM00673">
    <property type="entry name" value="CARP"/>
    <property type="match status" value="2"/>
</dbReference>
<dbReference type="FunFam" id="1.25.40.330:FF:000001">
    <property type="entry name" value="Adenylyl cyclase-associated protein"/>
    <property type="match status" value="1"/>
</dbReference>
<dbReference type="WBParaSite" id="MBELARI_LOCUS7540">
    <property type="protein sequence ID" value="MBELARI_LOCUS7540"/>
    <property type="gene ID" value="MBELARI_LOCUS7540"/>
</dbReference>
<dbReference type="InterPro" id="IPR036222">
    <property type="entry name" value="CAP_N_sf"/>
</dbReference>
<proteinExistence type="inferred from homology"/>
<dbReference type="Gene3D" id="1.25.40.330">
    <property type="entry name" value="Adenylate cyclase-associated CAP, N-terminal domain"/>
    <property type="match status" value="1"/>
</dbReference>
<evidence type="ECO:0000313" key="4">
    <source>
        <dbReference type="Proteomes" id="UP000887575"/>
    </source>
</evidence>
<dbReference type="GO" id="GO:0000902">
    <property type="term" value="P:cell morphogenesis"/>
    <property type="evidence" value="ECO:0007669"/>
    <property type="project" value="TreeGrafter"/>
</dbReference>
<name>A0AAF3JAX6_9BILA</name>
<dbReference type="Pfam" id="PF21938">
    <property type="entry name" value="CAP_N"/>
    <property type="match status" value="1"/>
</dbReference>
<feature type="compositionally biased region" description="Low complexity" evidence="2">
    <location>
        <begin position="979"/>
        <end position="988"/>
    </location>
</feature>
<dbReference type="InterPro" id="IPR016098">
    <property type="entry name" value="CAP/MinC_C"/>
</dbReference>
<evidence type="ECO:0000256" key="2">
    <source>
        <dbReference type="SAM" id="MobiDB-lite"/>
    </source>
</evidence>
<feature type="domain" description="C-CAP/cofactor C-like" evidence="3">
    <location>
        <begin position="1056"/>
        <end position="1192"/>
    </location>
</feature>
<dbReference type="SUPFAM" id="SSF69340">
    <property type="entry name" value="C-terminal domain of adenylylcyclase associated protein"/>
    <property type="match status" value="1"/>
</dbReference>
<feature type="compositionally biased region" description="Polar residues" evidence="2">
    <location>
        <begin position="14"/>
        <end position="24"/>
    </location>
</feature>
<feature type="region of interest" description="Disordered" evidence="2">
    <location>
        <begin position="347"/>
        <end position="367"/>
    </location>
</feature>
<evidence type="ECO:0000256" key="1">
    <source>
        <dbReference type="ARBA" id="ARBA00007659"/>
    </source>
</evidence>
<dbReference type="Gene3D" id="2.160.20.70">
    <property type="match status" value="1"/>
</dbReference>
<protein>
    <submittedName>
        <fullName evidence="5">C-CAP/cofactor C-like domain-containing protein</fullName>
    </submittedName>
</protein>
<dbReference type="GO" id="GO:0003779">
    <property type="term" value="F:actin binding"/>
    <property type="evidence" value="ECO:0007669"/>
    <property type="project" value="InterPro"/>
</dbReference>
<feature type="region of interest" description="Disordered" evidence="2">
    <location>
        <begin position="1"/>
        <end position="24"/>
    </location>
</feature>